<comment type="caution">
    <text evidence="2">The sequence shown here is derived from an EMBL/GenBank/DDBJ whole genome shotgun (WGS) entry which is preliminary data.</text>
</comment>
<evidence type="ECO:0000256" key="1">
    <source>
        <dbReference type="SAM" id="Phobius"/>
    </source>
</evidence>
<keyword evidence="3" id="KW-1185">Reference proteome</keyword>
<name>A0A9Q0LYB9_BLOTA</name>
<dbReference type="AlphaFoldDB" id="A0A9Q0LYB9"/>
<protein>
    <submittedName>
        <fullName evidence="2">Uncharacterized protein</fullName>
    </submittedName>
</protein>
<gene>
    <name evidence="2" type="ORF">RDWZM_010214</name>
</gene>
<sequence>MAKPLEERLRFRLLRAVLIVSNITSFILDLMILIGGKKFVSLFLTIPDADEVSIRIFAAIEATICLIALFGLVLRHFWTVAVYSTLLVLYLLCAAVFTRVPVFWFFFLGAILATMAIIFTYMLHLVRVRRQNNPYNI</sequence>
<feature type="transmembrane region" description="Helical" evidence="1">
    <location>
        <begin position="103"/>
        <end position="123"/>
    </location>
</feature>
<evidence type="ECO:0000313" key="2">
    <source>
        <dbReference type="EMBL" id="KAJ6215714.1"/>
    </source>
</evidence>
<dbReference type="OrthoDB" id="6512971at2759"/>
<reference evidence="2" key="1">
    <citation type="submission" date="2022-12" db="EMBL/GenBank/DDBJ databases">
        <title>Genome assemblies of Blomia tropicalis.</title>
        <authorList>
            <person name="Cui Y."/>
        </authorList>
    </citation>
    <scope>NUCLEOTIDE SEQUENCE</scope>
    <source>
        <tissue evidence="2">Adult mites</tissue>
    </source>
</reference>
<keyword evidence="1" id="KW-0812">Transmembrane</keyword>
<accession>A0A9Q0LYB9</accession>
<dbReference type="EMBL" id="JAPWDV010000004">
    <property type="protein sequence ID" value="KAJ6215714.1"/>
    <property type="molecule type" value="Genomic_DNA"/>
</dbReference>
<keyword evidence="1" id="KW-0472">Membrane</keyword>
<feature type="transmembrane region" description="Helical" evidence="1">
    <location>
        <begin position="12"/>
        <end position="34"/>
    </location>
</feature>
<feature type="transmembrane region" description="Helical" evidence="1">
    <location>
        <begin position="54"/>
        <end position="73"/>
    </location>
</feature>
<keyword evidence="1" id="KW-1133">Transmembrane helix</keyword>
<organism evidence="2 3">
    <name type="scientific">Blomia tropicalis</name>
    <name type="common">Mite</name>
    <dbReference type="NCBI Taxonomy" id="40697"/>
    <lineage>
        <taxon>Eukaryota</taxon>
        <taxon>Metazoa</taxon>
        <taxon>Ecdysozoa</taxon>
        <taxon>Arthropoda</taxon>
        <taxon>Chelicerata</taxon>
        <taxon>Arachnida</taxon>
        <taxon>Acari</taxon>
        <taxon>Acariformes</taxon>
        <taxon>Sarcoptiformes</taxon>
        <taxon>Astigmata</taxon>
        <taxon>Glycyphagoidea</taxon>
        <taxon>Echimyopodidae</taxon>
        <taxon>Blomia</taxon>
    </lineage>
</organism>
<feature type="transmembrane region" description="Helical" evidence="1">
    <location>
        <begin position="80"/>
        <end position="97"/>
    </location>
</feature>
<dbReference type="Proteomes" id="UP001142055">
    <property type="component" value="Chromosome 4"/>
</dbReference>
<evidence type="ECO:0000313" key="3">
    <source>
        <dbReference type="Proteomes" id="UP001142055"/>
    </source>
</evidence>
<proteinExistence type="predicted"/>
<dbReference type="OMA" id="FAIIECC"/>